<proteinExistence type="predicted"/>
<reference evidence="2" key="1">
    <citation type="submission" date="2020-05" db="EMBL/GenBank/DDBJ databases">
        <authorList>
            <person name="Chiriac C."/>
            <person name="Salcher M."/>
            <person name="Ghai R."/>
            <person name="Kavagutti S V."/>
        </authorList>
    </citation>
    <scope>NUCLEOTIDE SEQUENCE</scope>
</reference>
<accession>A0A6J6I5W6</accession>
<dbReference type="InterPro" id="IPR045792">
    <property type="entry name" value="DUF6036"/>
</dbReference>
<gene>
    <name evidence="2" type="ORF">UFOPK1827_02043</name>
</gene>
<sequence length="146" mass="16407">MITGGALLALRGIRSATTDVDSISRLSPVVRTAAAAVAQYRDLDPSWLNNRSQAFTPATFDESTCEIELARAQLVVLGVSMRDLFLMKLHAARDRDLEDLERLWPRSGFGSAEQAVDFYYLAYPDELVDEFLGDFVRRIAHRAEQR</sequence>
<dbReference type="AlphaFoldDB" id="A0A6J6I5W6"/>
<protein>
    <submittedName>
        <fullName evidence="2">Unannotated protein</fullName>
    </submittedName>
</protein>
<feature type="domain" description="DUF6036" evidence="1">
    <location>
        <begin position="3"/>
        <end position="101"/>
    </location>
</feature>
<evidence type="ECO:0000313" key="2">
    <source>
        <dbReference type="EMBL" id="CAB4621852.1"/>
    </source>
</evidence>
<dbReference type="EMBL" id="CAEZUO010000173">
    <property type="protein sequence ID" value="CAB4621852.1"/>
    <property type="molecule type" value="Genomic_DNA"/>
</dbReference>
<name>A0A6J6I5W6_9ZZZZ</name>
<organism evidence="2">
    <name type="scientific">freshwater metagenome</name>
    <dbReference type="NCBI Taxonomy" id="449393"/>
    <lineage>
        <taxon>unclassified sequences</taxon>
        <taxon>metagenomes</taxon>
        <taxon>ecological metagenomes</taxon>
    </lineage>
</organism>
<dbReference type="Pfam" id="PF19502">
    <property type="entry name" value="DUF6036"/>
    <property type="match status" value="1"/>
</dbReference>
<evidence type="ECO:0000259" key="1">
    <source>
        <dbReference type="Pfam" id="PF19502"/>
    </source>
</evidence>